<keyword evidence="4" id="KW-0808">Transferase</keyword>
<dbReference type="InterPro" id="IPR002935">
    <property type="entry name" value="SAM_O-MeTrfase"/>
</dbReference>
<evidence type="ECO:0000256" key="3">
    <source>
        <dbReference type="ARBA" id="ARBA00022603"/>
    </source>
</evidence>
<dbReference type="GO" id="GO:0005783">
    <property type="term" value="C:endoplasmic reticulum"/>
    <property type="evidence" value="ECO:0007669"/>
    <property type="project" value="UniProtKB-SubCell"/>
</dbReference>
<organism evidence="12 13">
    <name type="scientific">Zosterops borbonicus</name>
    <dbReference type="NCBI Taxonomy" id="364589"/>
    <lineage>
        <taxon>Eukaryota</taxon>
        <taxon>Metazoa</taxon>
        <taxon>Chordata</taxon>
        <taxon>Craniata</taxon>
        <taxon>Vertebrata</taxon>
        <taxon>Euteleostomi</taxon>
        <taxon>Archelosauria</taxon>
        <taxon>Archosauria</taxon>
        <taxon>Dinosauria</taxon>
        <taxon>Saurischia</taxon>
        <taxon>Theropoda</taxon>
        <taxon>Coelurosauria</taxon>
        <taxon>Aves</taxon>
        <taxon>Neognathae</taxon>
        <taxon>Neoaves</taxon>
        <taxon>Telluraves</taxon>
        <taxon>Australaves</taxon>
        <taxon>Passeriformes</taxon>
        <taxon>Sylvioidea</taxon>
        <taxon>Zosteropidae</taxon>
        <taxon>Zosterops</taxon>
    </lineage>
</organism>
<evidence type="ECO:0000256" key="10">
    <source>
        <dbReference type="ARBA" id="ARBA00023453"/>
    </source>
</evidence>
<keyword evidence="9" id="KW-0128">Catecholamine metabolism</keyword>
<evidence type="ECO:0000256" key="6">
    <source>
        <dbReference type="ARBA" id="ARBA00022740"/>
    </source>
</evidence>
<keyword evidence="5" id="KW-0949">S-adenosyl-L-methionine</keyword>
<keyword evidence="11" id="KW-0812">Transmembrane</keyword>
<dbReference type="Gene3D" id="3.40.50.150">
    <property type="entry name" value="Vaccinia Virus protein VP39"/>
    <property type="match status" value="3"/>
</dbReference>
<evidence type="ECO:0000256" key="2">
    <source>
        <dbReference type="ARBA" id="ARBA00012880"/>
    </source>
</evidence>
<keyword evidence="8" id="KW-0531">Neurotransmitter degradation</keyword>
<dbReference type="CDD" id="cd02440">
    <property type="entry name" value="AdoMet_MTases"/>
    <property type="match status" value="2"/>
</dbReference>
<evidence type="ECO:0000256" key="4">
    <source>
        <dbReference type="ARBA" id="ARBA00022679"/>
    </source>
</evidence>
<keyword evidence="3" id="KW-0489">Methyltransferase</keyword>
<comment type="caution">
    <text evidence="12">The sequence shown here is derived from an EMBL/GenBank/DDBJ whole genome shotgun (WGS) entry which is preliminary data.</text>
</comment>
<dbReference type="Proteomes" id="UP000796761">
    <property type="component" value="Unassembled WGS sequence"/>
</dbReference>
<dbReference type="EMBL" id="SWJQ01000334">
    <property type="protein sequence ID" value="TRZ16103.1"/>
    <property type="molecule type" value="Genomic_DNA"/>
</dbReference>
<keyword evidence="11" id="KW-1133">Transmembrane helix</keyword>
<feature type="transmembrane region" description="Helical" evidence="11">
    <location>
        <begin position="6"/>
        <end position="21"/>
    </location>
</feature>
<dbReference type="SUPFAM" id="SSF53335">
    <property type="entry name" value="S-adenosyl-L-methionine-dependent methyltransferases"/>
    <property type="match status" value="3"/>
</dbReference>
<accession>A0A8K1GDJ3</accession>
<keyword evidence="11" id="KW-0472">Membrane</keyword>
<dbReference type="PANTHER" id="PTHR43836:SF1">
    <property type="entry name" value="TRANSMEMBRANE O-METHYLTRANSFERASE"/>
    <property type="match status" value="1"/>
</dbReference>
<dbReference type="GO" id="GO:0032259">
    <property type="term" value="P:methylation"/>
    <property type="evidence" value="ECO:0007669"/>
    <property type="project" value="UniProtKB-KW"/>
</dbReference>
<evidence type="ECO:0000313" key="12">
    <source>
        <dbReference type="EMBL" id="TRZ16103.1"/>
    </source>
</evidence>
<feature type="transmembrane region" description="Helical" evidence="11">
    <location>
        <begin position="351"/>
        <end position="379"/>
    </location>
</feature>
<dbReference type="EC" id="2.1.1.6" evidence="2"/>
<dbReference type="GO" id="GO:0007605">
    <property type="term" value="P:sensory perception of sound"/>
    <property type="evidence" value="ECO:0007669"/>
    <property type="project" value="UniProtKB-KW"/>
</dbReference>
<keyword evidence="7" id="KW-0256">Endoplasmic reticulum</keyword>
<keyword evidence="6" id="KW-1009">Hearing</keyword>
<dbReference type="GO" id="GO:0032502">
    <property type="term" value="P:developmental process"/>
    <property type="evidence" value="ECO:0007669"/>
    <property type="project" value="TreeGrafter"/>
</dbReference>
<comment type="similarity">
    <text evidence="10">Belongs to the class I-like SAM-binding methyltransferase superfamily. Cation-dependent O-methyltransferase family.</text>
</comment>
<dbReference type="OrthoDB" id="186626at2759"/>
<reference evidence="12" key="1">
    <citation type="submission" date="2019-04" db="EMBL/GenBank/DDBJ databases">
        <title>Genome assembly of Zosterops borbonicus 15179.</title>
        <authorList>
            <person name="Leroy T."/>
            <person name="Anselmetti Y."/>
            <person name="Tilak M.-K."/>
            <person name="Nabholz B."/>
        </authorList>
    </citation>
    <scope>NUCLEOTIDE SEQUENCE</scope>
    <source>
        <strain evidence="12">HGM_15179</strain>
        <tissue evidence="12">Muscle</tissue>
    </source>
</reference>
<protein>
    <recommendedName>
        <fullName evidence="2">catechol O-methyltransferase</fullName>
        <ecNumber evidence="2">2.1.1.6</ecNumber>
    </recommendedName>
</protein>
<dbReference type="Pfam" id="PF01596">
    <property type="entry name" value="Methyltransf_3"/>
    <property type="match status" value="3"/>
</dbReference>
<dbReference type="GO" id="GO:0016206">
    <property type="term" value="F:catechol O-methyltransferase activity"/>
    <property type="evidence" value="ECO:0007669"/>
    <property type="project" value="UniProtKB-EC"/>
</dbReference>
<evidence type="ECO:0000256" key="5">
    <source>
        <dbReference type="ARBA" id="ARBA00022691"/>
    </source>
</evidence>
<dbReference type="PROSITE" id="PS51682">
    <property type="entry name" value="SAM_OMT_I"/>
    <property type="match status" value="3"/>
</dbReference>
<evidence type="ECO:0000256" key="11">
    <source>
        <dbReference type="SAM" id="Phobius"/>
    </source>
</evidence>
<sequence length="623" mass="70749">MVSPAIALAFLPFLVTLLIRYRHYLVLLYRAVLVAWLRDRLTGTSREQRAFQYLLTHAIPGDPHHILQTFDHWSYHCEHLSCVGPDKGRIVERVLLERAPLRVLELGTYCGYGTVLLAQGLPPGARLYTIEGDARHAAVAEKVIRLAGFSEQTPGWLVMVSPAIALAFLPFLVTLLIRYRHYLVLLYRAVLVAWLRDRLTGTSREQRAFQYLLTHAIPGDPHHILQTFDHWSYHCEHLSCVGPDKGRIVERVLLERAPLRVLELGTYCGYGTVLLAQGLPPGARLYTIEGDARHAAVAEKVIRLAGFSEQTVELIVGPSEEVIPRLREKHGLMNANLVFMDHWKRCYLRDLVYTVLVAQPGWLVMVSPAIALAFLPFLVTLLIRYRHYLVLLYRAVLVAWLRDRLTGTSREQRAFQYLLTHAIPGDPHHILQTFDHWSYHCEHLSCVGPDKGRIVERVLLERAPLRVLELGTYCGYGTVLLAQGLPPGARLYTIEGDARHAAVAEKVIRLAGFSEQTVELIVGPSEEVIPRLREKHGLMNANLVFMDHWKRCYLRDLQLLESHQLLAEGATILADNVLFPGAPHFLQYAKTCGKYHCKVHRARLEYFHGIPDGIAELRYTGTR</sequence>
<dbReference type="InterPro" id="IPR029063">
    <property type="entry name" value="SAM-dependent_MTases_sf"/>
</dbReference>
<comment type="subcellular location">
    <subcellularLocation>
        <location evidence="1">Endoplasmic reticulum</location>
    </subcellularLocation>
</comment>
<dbReference type="GO" id="GO:0042417">
    <property type="term" value="P:dopamine metabolic process"/>
    <property type="evidence" value="ECO:0007669"/>
    <property type="project" value="TreeGrafter"/>
</dbReference>
<dbReference type="FunFam" id="3.40.50.150:FF:000054">
    <property type="entry name" value="Catechol O-methyltransferase"/>
    <property type="match status" value="1"/>
</dbReference>
<evidence type="ECO:0000256" key="7">
    <source>
        <dbReference type="ARBA" id="ARBA00022824"/>
    </source>
</evidence>
<evidence type="ECO:0000256" key="9">
    <source>
        <dbReference type="ARBA" id="ARBA00022939"/>
    </source>
</evidence>
<name>A0A8K1GDJ3_9PASS</name>
<dbReference type="AlphaFoldDB" id="A0A8K1GDJ3"/>
<keyword evidence="13" id="KW-1185">Reference proteome</keyword>
<dbReference type="PANTHER" id="PTHR43836">
    <property type="entry name" value="CATECHOL O-METHYLTRANSFERASE 1-RELATED"/>
    <property type="match status" value="1"/>
</dbReference>
<evidence type="ECO:0000256" key="1">
    <source>
        <dbReference type="ARBA" id="ARBA00004240"/>
    </source>
</evidence>
<evidence type="ECO:0000313" key="13">
    <source>
        <dbReference type="Proteomes" id="UP000796761"/>
    </source>
</evidence>
<proteinExistence type="inferred from homology"/>
<evidence type="ECO:0000256" key="8">
    <source>
        <dbReference type="ARBA" id="ARBA00022867"/>
    </source>
</evidence>
<feature type="transmembrane region" description="Helical" evidence="11">
    <location>
        <begin position="155"/>
        <end position="173"/>
    </location>
</feature>
<gene>
    <name evidence="12" type="ORF">HGM15179_010991</name>
</gene>
<dbReference type="GO" id="GO:0042424">
    <property type="term" value="P:catecholamine catabolic process"/>
    <property type="evidence" value="ECO:0007669"/>
    <property type="project" value="TreeGrafter"/>
</dbReference>